<dbReference type="AlphaFoldDB" id="A0A246WWF8"/>
<name>A0A246WWF8_9BURK</name>
<keyword evidence="1" id="KW-1133">Transmembrane helix</keyword>
<dbReference type="EMBL" id="JABFMT010000003">
    <property type="protein sequence ID" value="NUU00979.1"/>
    <property type="molecule type" value="Genomic_DNA"/>
</dbReference>
<dbReference type="OrthoDB" id="8604580at2"/>
<dbReference type="EMBL" id="NJGU01000001">
    <property type="protein sequence ID" value="OWY31332.1"/>
    <property type="molecule type" value="Genomic_DNA"/>
</dbReference>
<evidence type="ECO:0000313" key="4">
    <source>
        <dbReference type="Proteomes" id="UP000197596"/>
    </source>
</evidence>
<evidence type="ECO:0000256" key="1">
    <source>
        <dbReference type="SAM" id="Phobius"/>
    </source>
</evidence>
<organism evidence="3 4">
    <name type="scientific">Herbaspirillum robiniae</name>
    <dbReference type="NCBI Taxonomy" id="2014887"/>
    <lineage>
        <taxon>Bacteria</taxon>
        <taxon>Pseudomonadati</taxon>
        <taxon>Pseudomonadota</taxon>
        <taxon>Betaproteobacteria</taxon>
        <taxon>Burkholderiales</taxon>
        <taxon>Oxalobacteraceae</taxon>
        <taxon>Herbaspirillum</taxon>
    </lineage>
</organism>
<reference evidence="2 5" key="2">
    <citation type="journal article" date="2020" name="Front. Plant Sci.">
        <title>Isolation of Rhizosphere Bacteria That Improve Quality and Water Stress Tolerance in Greenhouse Ornamentals.</title>
        <authorList>
            <person name="Nordstedt N.P."/>
            <person name="Jones M.L."/>
        </authorList>
    </citation>
    <scope>NUCLEOTIDE SEQUENCE [LARGE SCALE GENOMIC DNA]</scope>
    <source>
        <strain evidence="2 5">C6C2</strain>
    </source>
</reference>
<evidence type="ECO:0000313" key="2">
    <source>
        <dbReference type="EMBL" id="NUU00979.1"/>
    </source>
</evidence>
<evidence type="ECO:0000313" key="3">
    <source>
        <dbReference type="EMBL" id="OWY31332.1"/>
    </source>
</evidence>
<evidence type="ECO:0000313" key="5">
    <source>
        <dbReference type="Proteomes" id="UP000536746"/>
    </source>
</evidence>
<comment type="caution">
    <text evidence="3">The sequence shown here is derived from an EMBL/GenBank/DDBJ whole genome shotgun (WGS) entry which is preliminary data.</text>
</comment>
<protein>
    <submittedName>
        <fullName evidence="2">Cbb3-type cytochrome c oxidase subunit 3</fullName>
    </submittedName>
    <submittedName>
        <fullName evidence="3">CcoQ/FixQ family Cbb3-type cytochrome c oxidase assembly chaperone</fullName>
    </submittedName>
</protein>
<keyword evidence="1" id="KW-0472">Membrane</keyword>
<gene>
    <name evidence="3" type="ORF">CEJ42_04640</name>
    <name evidence="2" type="ORF">HNO84_05175</name>
</gene>
<dbReference type="RefSeq" id="WP_079215655.1">
    <property type="nucleotide sequence ID" value="NZ_CP018845.1"/>
</dbReference>
<proteinExistence type="predicted"/>
<dbReference type="Proteomes" id="UP000197596">
    <property type="component" value="Unassembled WGS sequence"/>
</dbReference>
<keyword evidence="1" id="KW-0812">Transmembrane</keyword>
<keyword evidence="5" id="KW-1185">Reference proteome</keyword>
<accession>A0A246WWF8</accession>
<reference evidence="3 4" key="1">
    <citation type="submission" date="2017-06" db="EMBL/GenBank/DDBJ databases">
        <title>Herbaspirillum phytohormonus sp. nov., isolated from the root nodule of Robinia pseudoacacia in lead-zinc mine.</title>
        <authorList>
            <person name="Fan M."/>
            <person name="Lin Y."/>
        </authorList>
    </citation>
    <scope>NUCLEOTIDE SEQUENCE [LARGE SCALE GENOMIC DNA]</scope>
    <source>
        <strain evidence="3 4">HZ10</strain>
    </source>
</reference>
<dbReference type="Proteomes" id="UP000536746">
    <property type="component" value="Unassembled WGS sequence"/>
</dbReference>
<feature type="transmembrane region" description="Helical" evidence="1">
    <location>
        <begin position="12"/>
        <end position="29"/>
    </location>
</feature>
<sequence>MTEFFTDARSLITLASFITFAGILWWTYVSHKPADFKQAEMLPFLDGDVGQPAAAAQADEEARHG</sequence>